<dbReference type="EMBL" id="FOUJ01000002">
    <property type="protein sequence ID" value="SFM49383.1"/>
    <property type="molecule type" value="Genomic_DNA"/>
</dbReference>
<gene>
    <name evidence="1" type="ORF">SAMN04488696_1469</name>
</gene>
<organism evidence="1 2">
    <name type="scientific">Methanolobus profundi</name>
    <dbReference type="NCBI Taxonomy" id="487685"/>
    <lineage>
        <taxon>Archaea</taxon>
        <taxon>Methanobacteriati</taxon>
        <taxon>Methanobacteriota</taxon>
        <taxon>Stenosarchaea group</taxon>
        <taxon>Methanomicrobia</taxon>
        <taxon>Methanosarcinales</taxon>
        <taxon>Methanosarcinaceae</taxon>
        <taxon>Methanolobus</taxon>
    </lineage>
</organism>
<dbReference type="Proteomes" id="UP000198535">
    <property type="component" value="Unassembled WGS sequence"/>
</dbReference>
<reference evidence="2" key="1">
    <citation type="submission" date="2016-10" db="EMBL/GenBank/DDBJ databases">
        <authorList>
            <person name="Varghese N."/>
            <person name="Submissions S."/>
        </authorList>
    </citation>
    <scope>NUCLEOTIDE SEQUENCE [LARGE SCALE GENOMIC DNA]</scope>
    <source>
        <strain evidence="2">Mob M</strain>
    </source>
</reference>
<accession>A0A1I4RBX8</accession>
<proteinExistence type="predicted"/>
<dbReference type="STRING" id="487685.SAMN04488696_1469"/>
<protein>
    <submittedName>
        <fullName evidence="1">Uncharacterized protein</fullName>
    </submittedName>
</protein>
<sequence length="221" mass="26257">MSNRLYDMRTERTIIDLLESKLYPDICSEPVRWYNNMTDQLKGKDCDLFFDDLTAESVDVKCAHDYVKTDLLECSLPTFAFELSFLSGGSEKQGWLYDTSKETKYYLLSWMWAKKKKDIELEDILKLECCLVERQKILYFLAIRGLYPKNAAEINRKIRRSGRDGQHMSRNIKRDLQDIDMERGFHFYYSKDAKEEKPINVIIYKKHLLELASKTFDLHME</sequence>
<evidence type="ECO:0000313" key="2">
    <source>
        <dbReference type="Proteomes" id="UP000198535"/>
    </source>
</evidence>
<dbReference type="AlphaFoldDB" id="A0A1I4RBX8"/>
<keyword evidence="2" id="KW-1185">Reference proteome</keyword>
<name>A0A1I4RBX8_9EURY</name>
<evidence type="ECO:0000313" key="1">
    <source>
        <dbReference type="EMBL" id="SFM49383.1"/>
    </source>
</evidence>